<dbReference type="Pfam" id="PF14559">
    <property type="entry name" value="TPR_19"/>
    <property type="match status" value="1"/>
</dbReference>
<dbReference type="SMART" id="SM00028">
    <property type="entry name" value="TPR"/>
    <property type="match status" value="4"/>
</dbReference>
<keyword evidence="1" id="KW-0808">Transferase</keyword>
<dbReference type="InterPro" id="IPR026634">
    <property type="entry name" value="TPST-like"/>
</dbReference>
<sequence length="511" mass="55058">MPDLNPIEALIAARRLDEARVVWRACFVQGAADVSGWFALGRMGARLGIAEASACFERAADGHDNPAPLIHLAHHRLMTGDSIGALKAARDAVERSPRDVPGLLQLGSVFAHCDAGEEALALFEQAAALAPGDPSVLYNLATAQRTNGRIDEAERSIDAVILLRPDDGEAHYLRAGLRRQTEARNHVGELQAALARHGGRATPADVPLHFALGKELEDIGRFEEAFHHFEAGGRLRRTTFRYDVAGDVATMEALAAQHDTASLDLRSGEDADAPIFIVGLPRSGTTLVERILAAHPDVTAGGELDAFPRAAVATTGPVSSKEEFVARSLAVPPGTLARAYGDHVGARAGRTPRFTDKLPINGLYVGLIARSLPGARIVLVTRDPMANGFAMFSTLFAQAYPFSYDLGELGRYMVAWHGLMAHWQETLGPRMLTLRYEDLVADPEANTRKLLDYCGLAWDPACLAFHESEGSVSSASAVQVRQPIHRNSVEKWRRYGAALDPLAKALGTLAD</sequence>
<accession>A0ABT6N1E8</accession>
<evidence type="ECO:0000313" key="2">
    <source>
        <dbReference type="EMBL" id="MDH7639119.1"/>
    </source>
</evidence>
<keyword evidence="3" id="KW-1185">Reference proteome</keyword>
<dbReference type="EMBL" id="JARYGZ010000001">
    <property type="protein sequence ID" value="MDH7639119.1"/>
    <property type="molecule type" value="Genomic_DNA"/>
</dbReference>
<dbReference type="SUPFAM" id="SSF48452">
    <property type="entry name" value="TPR-like"/>
    <property type="match status" value="1"/>
</dbReference>
<dbReference type="SUPFAM" id="SSF52540">
    <property type="entry name" value="P-loop containing nucleoside triphosphate hydrolases"/>
    <property type="match status" value="1"/>
</dbReference>
<dbReference type="InterPro" id="IPR011990">
    <property type="entry name" value="TPR-like_helical_dom_sf"/>
</dbReference>
<name>A0ABT6N1E8_9SPHN</name>
<gene>
    <name evidence="2" type="ORF">QGN17_10290</name>
</gene>
<dbReference type="RefSeq" id="WP_281044384.1">
    <property type="nucleotide sequence ID" value="NZ_JARYGZ010000001.1"/>
</dbReference>
<dbReference type="InterPro" id="IPR019734">
    <property type="entry name" value="TPR_rpt"/>
</dbReference>
<dbReference type="Gene3D" id="3.40.50.300">
    <property type="entry name" value="P-loop containing nucleotide triphosphate hydrolases"/>
    <property type="match status" value="1"/>
</dbReference>
<organism evidence="2 3">
    <name type="scientific">Sphingomonas oryzagri</name>
    <dbReference type="NCBI Taxonomy" id="3042314"/>
    <lineage>
        <taxon>Bacteria</taxon>
        <taxon>Pseudomonadati</taxon>
        <taxon>Pseudomonadota</taxon>
        <taxon>Alphaproteobacteria</taxon>
        <taxon>Sphingomonadales</taxon>
        <taxon>Sphingomonadaceae</taxon>
        <taxon>Sphingomonas</taxon>
    </lineage>
</organism>
<reference evidence="2" key="1">
    <citation type="submission" date="2023-04" db="EMBL/GenBank/DDBJ databases">
        <title>Sphingomonas sp. MAHUQ-71 isolated from rice field.</title>
        <authorList>
            <person name="Huq M.A."/>
        </authorList>
    </citation>
    <scope>NUCLEOTIDE SEQUENCE</scope>
    <source>
        <strain evidence="2">MAHUQ-71</strain>
    </source>
</reference>
<dbReference type="PANTHER" id="PTHR12788">
    <property type="entry name" value="PROTEIN-TYROSINE SULFOTRANSFERASE 2"/>
    <property type="match status" value="1"/>
</dbReference>
<dbReference type="PANTHER" id="PTHR12788:SF10">
    <property type="entry name" value="PROTEIN-TYROSINE SULFOTRANSFERASE"/>
    <property type="match status" value="1"/>
</dbReference>
<dbReference type="Proteomes" id="UP001160625">
    <property type="component" value="Unassembled WGS sequence"/>
</dbReference>
<evidence type="ECO:0000256" key="1">
    <source>
        <dbReference type="ARBA" id="ARBA00022679"/>
    </source>
</evidence>
<evidence type="ECO:0000313" key="3">
    <source>
        <dbReference type="Proteomes" id="UP001160625"/>
    </source>
</evidence>
<protein>
    <submittedName>
        <fullName evidence="2">Sulfotransferase</fullName>
    </submittedName>
</protein>
<dbReference type="Gene3D" id="1.25.40.10">
    <property type="entry name" value="Tetratricopeptide repeat domain"/>
    <property type="match status" value="1"/>
</dbReference>
<proteinExistence type="predicted"/>
<dbReference type="InterPro" id="IPR027417">
    <property type="entry name" value="P-loop_NTPase"/>
</dbReference>
<dbReference type="Pfam" id="PF13469">
    <property type="entry name" value="Sulfotransfer_3"/>
    <property type="match status" value="1"/>
</dbReference>
<comment type="caution">
    <text evidence="2">The sequence shown here is derived from an EMBL/GenBank/DDBJ whole genome shotgun (WGS) entry which is preliminary data.</text>
</comment>